<accession>A0A0A9HJ94</accession>
<name>A0A0A9HJ94_ARUDO</name>
<evidence type="ECO:0000313" key="1">
    <source>
        <dbReference type="EMBL" id="JAE36827.1"/>
    </source>
</evidence>
<dbReference type="AlphaFoldDB" id="A0A0A9HJ94"/>
<organism evidence="1">
    <name type="scientific">Arundo donax</name>
    <name type="common">Giant reed</name>
    <name type="synonym">Donax arundinaceus</name>
    <dbReference type="NCBI Taxonomy" id="35708"/>
    <lineage>
        <taxon>Eukaryota</taxon>
        <taxon>Viridiplantae</taxon>
        <taxon>Streptophyta</taxon>
        <taxon>Embryophyta</taxon>
        <taxon>Tracheophyta</taxon>
        <taxon>Spermatophyta</taxon>
        <taxon>Magnoliopsida</taxon>
        <taxon>Liliopsida</taxon>
        <taxon>Poales</taxon>
        <taxon>Poaceae</taxon>
        <taxon>PACMAD clade</taxon>
        <taxon>Arundinoideae</taxon>
        <taxon>Arundineae</taxon>
        <taxon>Arundo</taxon>
    </lineage>
</organism>
<sequence>MLVCATDFHARSPGRAVAHWLRCCCCR</sequence>
<reference evidence="1" key="2">
    <citation type="journal article" date="2015" name="Data Brief">
        <title>Shoot transcriptome of the giant reed, Arundo donax.</title>
        <authorList>
            <person name="Barrero R.A."/>
            <person name="Guerrero F.D."/>
            <person name="Moolhuijzen P."/>
            <person name="Goolsby J.A."/>
            <person name="Tidwell J."/>
            <person name="Bellgard S.E."/>
            <person name="Bellgard M.I."/>
        </authorList>
    </citation>
    <scope>NUCLEOTIDE SEQUENCE</scope>
    <source>
        <tissue evidence="1">Shoot tissue taken approximately 20 cm above the soil surface</tissue>
    </source>
</reference>
<proteinExistence type="predicted"/>
<reference evidence="1" key="1">
    <citation type="submission" date="2014-09" db="EMBL/GenBank/DDBJ databases">
        <authorList>
            <person name="Magalhaes I.L.F."/>
            <person name="Oliveira U."/>
            <person name="Santos F.R."/>
            <person name="Vidigal T.H.D.A."/>
            <person name="Brescovit A.D."/>
            <person name="Santos A.J."/>
        </authorList>
    </citation>
    <scope>NUCLEOTIDE SEQUENCE</scope>
    <source>
        <tissue evidence="1">Shoot tissue taken approximately 20 cm above the soil surface</tissue>
    </source>
</reference>
<dbReference type="EMBL" id="GBRH01161069">
    <property type="protein sequence ID" value="JAE36827.1"/>
    <property type="molecule type" value="Transcribed_RNA"/>
</dbReference>
<protein>
    <submittedName>
        <fullName evidence="1">Uncharacterized protein</fullName>
    </submittedName>
</protein>